<accession>A0A6M3ITD6</accession>
<reference evidence="1" key="1">
    <citation type="submission" date="2020-03" db="EMBL/GenBank/DDBJ databases">
        <title>The deep terrestrial virosphere.</title>
        <authorList>
            <person name="Holmfeldt K."/>
            <person name="Nilsson E."/>
            <person name="Simone D."/>
            <person name="Lopez-Fernandez M."/>
            <person name="Wu X."/>
            <person name="de Brujin I."/>
            <person name="Lundin D."/>
            <person name="Andersson A."/>
            <person name="Bertilsson S."/>
            <person name="Dopson M."/>
        </authorList>
    </citation>
    <scope>NUCLEOTIDE SEQUENCE</scope>
    <source>
        <strain evidence="1">MM415B01131</strain>
    </source>
</reference>
<evidence type="ECO:0000313" key="1">
    <source>
        <dbReference type="EMBL" id="QJA60315.1"/>
    </source>
</evidence>
<protein>
    <submittedName>
        <fullName evidence="1">Uncharacterized protein</fullName>
    </submittedName>
</protein>
<dbReference type="AlphaFoldDB" id="A0A6M3ITD6"/>
<organism evidence="1">
    <name type="scientific">viral metagenome</name>
    <dbReference type="NCBI Taxonomy" id="1070528"/>
    <lineage>
        <taxon>unclassified sequences</taxon>
        <taxon>metagenomes</taxon>
        <taxon>organismal metagenomes</taxon>
    </lineage>
</organism>
<dbReference type="EMBL" id="MT141404">
    <property type="protein sequence ID" value="QJA60315.1"/>
    <property type="molecule type" value="Genomic_DNA"/>
</dbReference>
<proteinExistence type="predicted"/>
<gene>
    <name evidence="1" type="ORF">MM415B01131_0016</name>
</gene>
<name>A0A6M3ITD6_9ZZZZ</name>
<sequence>MSEMIDYCTIVTDKRELELLPLHINSLKHYAGDEFNIKICVPIDAEITEFCYKYCNDYVIVRTYTQMLHNPGLRQAGFDCANRMDKLMQVCTSDWVFLSQSDIIWTGNPLSKIKSMMNDNYGMLGIWPHGCTVVNRKVYKTCHHAFWPNGGWLGRVHSENPMMIQLCGNTEGADQVWWNRNSPPGSNQKLVNIDGVDVGMLLPMEMQGYGYLFDRAGPVSSYVHIGGASFHGLTDTPGDEVIKKVISNRIKDALLKFKRFA</sequence>